<dbReference type="InterPro" id="IPR017972">
    <property type="entry name" value="Cyt_P450_CS"/>
</dbReference>
<organism evidence="2">
    <name type="scientific">freshwater metagenome</name>
    <dbReference type="NCBI Taxonomy" id="449393"/>
    <lineage>
        <taxon>unclassified sequences</taxon>
        <taxon>metagenomes</taxon>
        <taxon>ecological metagenomes</taxon>
    </lineage>
</organism>
<sequence length="302" mass="34248">MIERLANELIDEWIDDDSVEFVSQFARPLPQRVFASILGFPFEDIPQLAQWGDAVVAPFVHGTGLKHELAPEQANEMFRRLEGFQDYIYEQVRAKRLNPQDDMVSFLCDVHYQALDRKLTDLEIAGIVHAMIIGALETTQYAIEEQAQMLCENAGLFDIVRNDRTKLRAFTEESLRMRSPTHGLSTRVTSRDEVFQGVSVPAGSLLHLRFAAANVDGEEFECPFDLDLERHGVTRHLAFSAGPRVCPGANLSRIEQQVAWDVLCDRLSSIEYGEGNDWQHQPGIMLGTLKLNLKFTKVRYVP</sequence>
<dbReference type="InterPro" id="IPR001128">
    <property type="entry name" value="Cyt_P450"/>
</dbReference>
<dbReference type="SUPFAM" id="SSF48264">
    <property type="entry name" value="Cytochrome P450"/>
    <property type="match status" value="1"/>
</dbReference>
<evidence type="ECO:0000256" key="1">
    <source>
        <dbReference type="ARBA" id="ARBA00010617"/>
    </source>
</evidence>
<reference evidence="2" key="1">
    <citation type="submission" date="2020-05" db="EMBL/GenBank/DDBJ databases">
        <authorList>
            <person name="Chiriac C."/>
            <person name="Salcher M."/>
            <person name="Ghai R."/>
            <person name="Kavagutti S V."/>
        </authorList>
    </citation>
    <scope>NUCLEOTIDE SEQUENCE</scope>
</reference>
<comment type="similarity">
    <text evidence="1">Belongs to the cytochrome P450 family.</text>
</comment>
<dbReference type="Gene3D" id="1.10.630.10">
    <property type="entry name" value="Cytochrome P450"/>
    <property type="match status" value="1"/>
</dbReference>
<protein>
    <submittedName>
        <fullName evidence="2">Unannotated protein</fullName>
    </submittedName>
</protein>
<dbReference type="InterPro" id="IPR036396">
    <property type="entry name" value="Cyt_P450_sf"/>
</dbReference>
<dbReference type="Pfam" id="PF00067">
    <property type="entry name" value="p450"/>
    <property type="match status" value="1"/>
</dbReference>
<dbReference type="InterPro" id="IPR002397">
    <property type="entry name" value="Cyt_P450_B"/>
</dbReference>
<dbReference type="PANTHER" id="PTHR46696:SF6">
    <property type="entry name" value="P450, PUTATIVE (EUROFUNG)-RELATED"/>
    <property type="match status" value="1"/>
</dbReference>
<dbReference type="GO" id="GO:0004497">
    <property type="term" value="F:monooxygenase activity"/>
    <property type="evidence" value="ECO:0007669"/>
    <property type="project" value="InterPro"/>
</dbReference>
<dbReference type="PANTHER" id="PTHR46696">
    <property type="entry name" value="P450, PUTATIVE (EUROFUNG)-RELATED"/>
    <property type="match status" value="1"/>
</dbReference>
<evidence type="ECO:0000313" key="2">
    <source>
        <dbReference type="EMBL" id="CAB5036375.1"/>
    </source>
</evidence>
<dbReference type="AlphaFoldDB" id="A0A6J7S4Z4"/>
<dbReference type="EMBL" id="CAFBPS010000168">
    <property type="protein sequence ID" value="CAB5036375.1"/>
    <property type="molecule type" value="Genomic_DNA"/>
</dbReference>
<dbReference type="GO" id="GO:0016705">
    <property type="term" value="F:oxidoreductase activity, acting on paired donors, with incorporation or reduction of molecular oxygen"/>
    <property type="evidence" value="ECO:0007669"/>
    <property type="project" value="InterPro"/>
</dbReference>
<proteinExistence type="inferred from homology"/>
<dbReference type="GO" id="GO:0020037">
    <property type="term" value="F:heme binding"/>
    <property type="evidence" value="ECO:0007669"/>
    <property type="project" value="InterPro"/>
</dbReference>
<dbReference type="PROSITE" id="PS00086">
    <property type="entry name" value="CYTOCHROME_P450"/>
    <property type="match status" value="1"/>
</dbReference>
<gene>
    <name evidence="2" type="ORF">UFOPK4134_01610</name>
</gene>
<dbReference type="GO" id="GO:0005506">
    <property type="term" value="F:iron ion binding"/>
    <property type="evidence" value="ECO:0007669"/>
    <property type="project" value="InterPro"/>
</dbReference>
<accession>A0A6J7S4Z4</accession>
<name>A0A6J7S4Z4_9ZZZZ</name>
<dbReference type="PRINTS" id="PR00359">
    <property type="entry name" value="BP450"/>
</dbReference>